<dbReference type="InterPro" id="IPR031571">
    <property type="entry name" value="RcpC_dom"/>
</dbReference>
<sequence>MGVAALLGLIAIFLVNSWFSGVEKQQEKVAEVHGLTKVVVARQPLQFGSKVTAESLRLVNWPRDSVPNGAFDNVDKLAAGNHVALRSIAVGEPVLSDRVSGVNGRATISANIPKELRAVSIPITAVTGVSGFVTSGDVVDIMLTRQMPGQDNGQQGKVTSVLLENVRVIGINQRANENATEPLVGDTATVLVDQYGAQRLVLAQQTGTLSLALRNVEDQVVGATRAVTVRDLGGSAPRFVARSPRRATARVRTRPRIVASKTRSTPSAPTMTVVRGTNPAEYEVKHYAGW</sequence>
<protein>
    <recommendedName>
        <fullName evidence="1">SAF domain-containing protein</fullName>
    </recommendedName>
</protein>
<evidence type="ECO:0000313" key="2">
    <source>
        <dbReference type="EMBL" id="KHK92695.1"/>
    </source>
</evidence>
<dbReference type="NCBIfam" id="TIGR03177">
    <property type="entry name" value="pilus_cpaB"/>
    <property type="match status" value="1"/>
</dbReference>
<name>A0A0B1ZNI1_9SPHN</name>
<keyword evidence="3" id="KW-1185">Reference proteome</keyword>
<dbReference type="Proteomes" id="UP000031057">
    <property type="component" value="Unassembled WGS sequence"/>
</dbReference>
<organism evidence="2 3">
    <name type="scientific">Novosphingobium malaysiense</name>
    <dbReference type="NCBI Taxonomy" id="1348853"/>
    <lineage>
        <taxon>Bacteria</taxon>
        <taxon>Pseudomonadati</taxon>
        <taxon>Pseudomonadota</taxon>
        <taxon>Alphaproteobacteria</taxon>
        <taxon>Sphingomonadales</taxon>
        <taxon>Sphingomonadaceae</taxon>
        <taxon>Novosphingobium</taxon>
    </lineage>
</organism>
<accession>A0A0B1ZNI1</accession>
<dbReference type="SMART" id="SM00858">
    <property type="entry name" value="SAF"/>
    <property type="match status" value="1"/>
</dbReference>
<gene>
    <name evidence="2" type="ORF">LK12_05760</name>
</gene>
<evidence type="ECO:0000259" key="1">
    <source>
        <dbReference type="SMART" id="SM00858"/>
    </source>
</evidence>
<feature type="domain" description="SAF" evidence="1">
    <location>
        <begin position="36"/>
        <end position="100"/>
    </location>
</feature>
<dbReference type="InterPro" id="IPR017592">
    <property type="entry name" value="Pilus_assmbl_Flp-typ_CpaB"/>
</dbReference>
<proteinExistence type="predicted"/>
<dbReference type="CDD" id="cd11614">
    <property type="entry name" value="SAF_CpaB_FlgA_like"/>
    <property type="match status" value="1"/>
</dbReference>
<reference evidence="2 3" key="1">
    <citation type="submission" date="2014-10" db="EMBL/GenBank/DDBJ databases">
        <title>Genome sequence of Novosphingobium malaysiense MUSC 273(T).</title>
        <authorList>
            <person name="Lee L.-H."/>
        </authorList>
    </citation>
    <scope>NUCLEOTIDE SEQUENCE [LARGE SCALE GENOMIC DNA]</scope>
    <source>
        <strain evidence="2 3">MUSC 273</strain>
    </source>
</reference>
<dbReference type="EMBL" id="JTDI01000002">
    <property type="protein sequence ID" value="KHK92695.1"/>
    <property type="molecule type" value="Genomic_DNA"/>
</dbReference>
<comment type="caution">
    <text evidence="2">The sequence shown here is derived from an EMBL/GenBank/DDBJ whole genome shotgun (WGS) entry which is preliminary data.</text>
</comment>
<dbReference type="STRING" id="1348853.LK12_05760"/>
<dbReference type="Pfam" id="PF08666">
    <property type="entry name" value="SAF"/>
    <property type="match status" value="1"/>
</dbReference>
<dbReference type="AlphaFoldDB" id="A0A0B1ZNI1"/>
<dbReference type="InterPro" id="IPR013974">
    <property type="entry name" value="SAF"/>
</dbReference>
<dbReference type="Pfam" id="PF16976">
    <property type="entry name" value="RcpC"/>
    <property type="match status" value="1"/>
</dbReference>
<evidence type="ECO:0000313" key="3">
    <source>
        <dbReference type="Proteomes" id="UP000031057"/>
    </source>
</evidence>